<evidence type="ECO:0000259" key="1">
    <source>
        <dbReference type="Pfam" id="PF00535"/>
    </source>
</evidence>
<dbReference type="PANTHER" id="PTHR43685:SF2">
    <property type="entry name" value="GLYCOSYLTRANSFERASE 2-LIKE DOMAIN-CONTAINING PROTEIN"/>
    <property type="match status" value="1"/>
</dbReference>
<dbReference type="InterPro" id="IPR001173">
    <property type="entry name" value="Glyco_trans_2-like"/>
</dbReference>
<comment type="caution">
    <text evidence="2">The sequence shown here is derived from an EMBL/GenBank/DDBJ whole genome shotgun (WGS) entry which is preliminary data.</text>
</comment>
<dbReference type="InterPro" id="IPR029044">
    <property type="entry name" value="Nucleotide-diphossugar_trans"/>
</dbReference>
<keyword evidence="2" id="KW-0808">Transferase</keyword>
<dbReference type="GO" id="GO:0016757">
    <property type="term" value="F:glycosyltransferase activity"/>
    <property type="evidence" value="ECO:0007669"/>
    <property type="project" value="UniProtKB-KW"/>
</dbReference>
<dbReference type="Gene3D" id="3.90.550.10">
    <property type="entry name" value="Spore Coat Polysaccharide Biosynthesis Protein SpsA, Chain A"/>
    <property type="match status" value="1"/>
</dbReference>
<protein>
    <submittedName>
        <fullName evidence="2">Glycosyltransferase family A protein</fullName>
        <ecNumber evidence="2">2.4.-.-</ecNumber>
    </submittedName>
</protein>
<sequence>MMSVQVSIIVPCYNQAHFLKDSLQSVLDQTYSRWECIIVNDGSPDDTESIAQKWCALDSRFKYLKKENGGPSSARNAGIQISEGDFILPLDADDCISSVFLEKLVPQLLDDESLGVVSCYTKFFSKNVENTSFNLKPRGANWIYLLYVNQLVATSLYRKKCWEEVDGYDESMKKGFEDWEFWIAVTKRGWNYKIIQEFLFFYRKAKRSRQVDTITNHFETSREYICKKHKELYIQDFDNCMTVLFFELNEHRTSKMEIKNSLEYKIGKMITKPFKIISKLFFYPKV</sequence>
<reference evidence="2 3" key="1">
    <citation type="submission" date="2023-04" db="EMBL/GenBank/DDBJ databases">
        <title>Two novel species of Flavobacterium.</title>
        <authorList>
            <person name="Liu Q."/>
            <person name="Xin Y.-H."/>
        </authorList>
    </citation>
    <scope>NUCLEOTIDE SEQUENCE [LARGE SCALE GENOMIC DNA]</scope>
    <source>
        <strain evidence="2 3">LB1P51</strain>
    </source>
</reference>
<dbReference type="PANTHER" id="PTHR43685">
    <property type="entry name" value="GLYCOSYLTRANSFERASE"/>
    <property type="match status" value="1"/>
</dbReference>
<accession>A0ABT6VBG6</accession>
<dbReference type="RefSeq" id="WP_282717935.1">
    <property type="nucleotide sequence ID" value="NZ_JASCRZ010000005.1"/>
</dbReference>
<feature type="domain" description="Glycosyltransferase 2-like" evidence="1">
    <location>
        <begin position="7"/>
        <end position="133"/>
    </location>
</feature>
<dbReference type="InterPro" id="IPR050834">
    <property type="entry name" value="Glycosyltransf_2"/>
</dbReference>
<organism evidence="2 3">
    <name type="scientific">Flavobacterium algoritolerans</name>
    <dbReference type="NCBI Taxonomy" id="3041254"/>
    <lineage>
        <taxon>Bacteria</taxon>
        <taxon>Pseudomonadati</taxon>
        <taxon>Bacteroidota</taxon>
        <taxon>Flavobacteriia</taxon>
        <taxon>Flavobacteriales</taxon>
        <taxon>Flavobacteriaceae</taxon>
        <taxon>Flavobacterium</taxon>
    </lineage>
</organism>
<keyword evidence="3" id="KW-1185">Reference proteome</keyword>
<dbReference type="EC" id="2.4.-.-" evidence="2"/>
<evidence type="ECO:0000313" key="3">
    <source>
        <dbReference type="Proteomes" id="UP001243403"/>
    </source>
</evidence>
<dbReference type="CDD" id="cd00761">
    <property type="entry name" value="Glyco_tranf_GTA_type"/>
    <property type="match status" value="1"/>
</dbReference>
<dbReference type="Pfam" id="PF00535">
    <property type="entry name" value="Glycos_transf_2"/>
    <property type="match status" value="1"/>
</dbReference>
<evidence type="ECO:0000313" key="2">
    <source>
        <dbReference type="EMBL" id="MDI5895576.1"/>
    </source>
</evidence>
<dbReference type="Proteomes" id="UP001243403">
    <property type="component" value="Unassembled WGS sequence"/>
</dbReference>
<name>A0ABT6VBG6_9FLAO</name>
<gene>
    <name evidence="2" type="ORF">QLS65_11805</name>
</gene>
<proteinExistence type="predicted"/>
<keyword evidence="2" id="KW-0328">Glycosyltransferase</keyword>
<dbReference type="EMBL" id="JASCRZ010000005">
    <property type="protein sequence ID" value="MDI5895576.1"/>
    <property type="molecule type" value="Genomic_DNA"/>
</dbReference>
<dbReference type="SUPFAM" id="SSF53448">
    <property type="entry name" value="Nucleotide-diphospho-sugar transferases"/>
    <property type="match status" value="1"/>
</dbReference>